<dbReference type="RefSeq" id="WP_346755592.1">
    <property type="nucleotide sequence ID" value="NZ_JAUJEA010000020.1"/>
</dbReference>
<dbReference type="InterPro" id="IPR013538">
    <property type="entry name" value="ASHA1/2-like_C"/>
</dbReference>
<name>A0ABT8KXW7_9BACT</name>
<feature type="domain" description="Activator of Hsp90 ATPase homologue 1/2-like C-terminal" evidence="2">
    <location>
        <begin position="13"/>
        <end position="133"/>
    </location>
</feature>
<dbReference type="CDD" id="cd07814">
    <property type="entry name" value="SRPBCC_CalC_Aha1-like"/>
    <property type="match status" value="1"/>
</dbReference>
<dbReference type="Gene3D" id="3.30.530.20">
    <property type="match status" value="1"/>
</dbReference>
<evidence type="ECO:0000256" key="1">
    <source>
        <dbReference type="ARBA" id="ARBA00006817"/>
    </source>
</evidence>
<protein>
    <submittedName>
        <fullName evidence="3">SRPBCC domain-containing protein</fullName>
    </submittedName>
</protein>
<evidence type="ECO:0000259" key="2">
    <source>
        <dbReference type="Pfam" id="PF08327"/>
    </source>
</evidence>
<sequence length="135" mass="15631">MKDIIKKEQFYQFPISDIWKAISEQEEISKWFIQADFKAEVGYRYTFTYEQTKVTGEVLEADPVYNLVYTWVVGGTTTITTVRWSLKEQENGTMLTIEHSGFEGYPKESAVAMFSSSVQGWDAVCKELQHYLGEQ</sequence>
<dbReference type="InterPro" id="IPR023393">
    <property type="entry name" value="START-like_dom_sf"/>
</dbReference>
<dbReference type="Proteomes" id="UP001172082">
    <property type="component" value="Unassembled WGS sequence"/>
</dbReference>
<gene>
    <name evidence="3" type="ORF">QQ008_29575</name>
</gene>
<evidence type="ECO:0000313" key="4">
    <source>
        <dbReference type="Proteomes" id="UP001172082"/>
    </source>
</evidence>
<comment type="caution">
    <text evidence="3">The sequence shown here is derived from an EMBL/GenBank/DDBJ whole genome shotgun (WGS) entry which is preliminary data.</text>
</comment>
<dbReference type="Pfam" id="PF08327">
    <property type="entry name" value="AHSA1"/>
    <property type="match status" value="1"/>
</dbReference>
<dbReference type="EMBL" id="JAUJEA010000020">
    <property type="protein sequence ID" value="MDN5205571.1"/>
    <property type="molecule type" value="Genomic_DNA"/>
</dbReference>
<keyword evidence="4" id="KW-1185">Reference proteome</keyword>
<evidence type="ECO:0000313" key="3">
    <source>
        <dbReference type="EMBL" id="MDN5205571.1"/>
    </source>
</evidence>
<reference evidence="3" key="1">
    <citation type="submission" date="2023-06" db="EMBL/GenBank/DDBJ databases">
        <title>Genomic of Parafulvivirga corallium.</title>
        <authorList>
            <person name="Wang G."/>
        </authorList>
    </citation>
    <scope>NUCLEOTIDE SEQUENCE</scope>
    <source>
        <strain evidence="3">BMA10</strain>
    </source>
</reference>
<dbReference type="SUPFAM" id="SSF55961">
    <property type="entry name" value="Bet v1-like"/>
    <property type="match status" value="1"/>
</dbReference>
<accession>A0ABT8KXW7</accession>
<organism evidence="3 4">
    <name type="scientific">Splendidivirga corallicola</name>
    <dbReference type="NCBI Taxonomy" id="3051826"/>
    <lineage>
        <taxon>Bacteria</taxon>
        <taxon>Pseudomonadati</taxon>
        <taxon>Bacteroidota</taxon>
        <taxon>Cytophagia</taxon>
        <taxon>Cytophagales</taxon>
        <taxon>Splendidivirgaceae</taxon>
        <taxon>Splendidivirga</taxon>
    </lineage>
</organism>
<comment type="similarity">
    <text evidence="1">Belongs to the AHA1 family.</text>
</comment>
<proteinExistence type="inferred from homology"/>